<sequence length="75" mass="8358">MRPDHRQPIQGVLLVSFARGRDRAVYAVDKSGVPSNVLLVWVREMLMISVLLLQAYCQALPPTMGIDVVIEVIPD</sequence>
<dbReference type="AlphaFoldDB" id="A0A0C2W5F1"/>
<evidence type="ECO:0000313" key="1">
    <source>
        <dbReference type="EMBL" id="KIL56357.1"/>
    </source>
</evidence>
<accession>A0A0C2W5F1</accession>
<organism evidence="1 2">
    <name type="scientific">Amanita muscaria (strain Koide BX008)</name>
    <dbReference type="NCBI Taxonomy" id="946122"/>
    <lineage>
        <taxon>Eukaryota</taxon>
        <taxon>Fungi</taxon>
        <taxon>Dikarya</taxon>
        <taxon>Basidiomycota</taxon>
        <taxon>Agaricomycotina</taxon>
        <taxon>Agaricomycetes</taxon>
        <taxon>Agaricomycetidae</taxon>
        <taxon>Agaricales</taxon>
        <taxon>Pluteineae</taxon>
        <taxon>Amanitaceae</taxon>
        <taxon>Amanita</taxon>
    </lineage>
</organism>
<dbReference type="Proteomes" id="UP000054549">
    <property type="component" value="Unassembled WGS sequence"/>
</dbReference>
<dbReference type="EMBL" id="KN818427">
    <property type="protein sequence ID" value="KIL56357.1"/>
    <property type="molecule type" value="Genomic_DNA"/>
</dbReference>
<name>A0A0C2W5F1_AMAMK</name>
<dbReference type="HOGENOM" id="CLU_2711474_0_0_1"/>
<proteinExistence type="predicted"/>
<gene>
    <name evidence="1" type="ORF">M378DRAFT_172803</name>
</gene>
<reference evidence="1 2" key="1">
    <citation type="submission" date="2014-04" db="EMBL/GenBank/DDBJ databases">
        <title>Evolutionary Origins and Diversification of the Mycorrhizal Mutualists.</title>
        <authorList>
            <consortium name="DOE Joint Genome Institute"/>
            <consortium name="Mycorrhizal Genomics Consortium"/>
            <person name="Kohler A."/>
            <person name="Kuo A."/>
            <person name="Nagy L.G."/>
            <person name="Floudas D."/>
            <person name="Copeland A."/>
            <person name="Barry K.W."/>
            <person name="Cichocki N."/>
            <person name="Veneault-Fourrey C."/>
            <person name="LaButti K."/>
            <person name="Lindquist E.A."/>
            <person name="Lipzen A."/>
            <person name="Lundell T."/>
            <person name="Morin E."/>
            <person name="Murat C."/>
            <person name="Riley R."/>
            <person name="Ohm R."/>
            <person name="Sun H."/>
            <person name="Tunlid A."/>
            <person name="Henrissat B."/>
            <person name="Grigoriev I.V."/>
            <person name="Hibbett D.S."/>
            <person name="Martin F."/>
        </authorList>
    </citation>
    <scope>NUCLEOTIDE SEQUENCE [LARGE SCALE GENOMIC DNA]</scope>
    <source>
        <strain evidence="1 2">Koide BX008</strain>
    </source>
</reference>
<dbReference type="InParanoid" id="A0A0C2W5F1"/>
<evidence type="ECO:0000313" key="2">
    <source>
        <dbReference type="Proteomes" id="UP000054549"/>
    </source>
</evidence>
<protein>
    <submittedName>
        <fullName evidence="1">Uncharacterized protein</fullName>
    </submittedName>
</protein>
<keyword evidence="2" id="KW-1185">Reference proteome</keyword>